<keyword evidence="2" id="KW-1185">Reference proteome</keyword>
<dbReference type="Proteomes" id="UP000680588">
    <property type="component" value="Chromosome"/>
</dbReference>
<gene>
    <name evidence="1" type="ORF">KG104_17355</name>
</gene>
<evidence type="ECO:0000313" key="1">
    <source>
        <dbReference type="EMBL" id="QWQ36175.1"/>
    </source>
</evidence>
<proteinExistence type="predicted"/>
<dbReference type="AlphaFoldDB" id="A0A975S4X5"/>
<protein>
    <submittedName>
        <fullName evidence="1">Uncharacterized protein</fullName>
    </submittedName>
</protein>
<evidence type="ECO:0000313" key="2">
    <source>
        <dbReference type="Proteomes" id="UP000680588"/>
    </source>
</evidence>
<dbReference type="KEGG" id="asun:KG104_17355"/>
<accession>A0A975S4X5</accession>
<dbReference type="RefSeq" id="WP_104160066.1">
    <property type="nucleotide sequence ID" value="NZ_CP076456.1"/>
</dbReference>
<organism evidence="1 2">
    <name type="scientific">Arthrobacter sunyaminii</name>
    <dbReference type="NCBI Taxonomy" id="2816859"/>
    <lineage>
        <taxon>Bacteria</taxon>
        <taxon>Bacillati</taxon>
        <taxon>Actinomycetota</taxon>
        <taxon>Actinomycetes</taxon>
        <taxon>Micrococcales</taxon>
        <taxon>Micrococcaceae</taxon>
        <taxon>Arthrobacter</taxon>
    </lineage>
</organism>
<name>A0A975S4X5_9MICC</name>
<sequence length="95" mass="10389">MDRSAESIVVNPRDVYAAGEAAAWVARAVKDLAGIEQDLPALIRMDWYSPAAGEFTALLRQHIKNVSTTLEDLRTCAEAVARHVEEIRASGHEVS</sequence>
<reference evidence="1" key="1">
    <citation type="submission" date="2021-06" db="EMBL/GenBank/DDBJ databases">
        <title>Novel species in genus Arthrobacter.</title>
        <authorList>
            <person name="Zhang G."/>
        </authorList>
    </citation>
    <scope>NUCLEOTIDE SEQUENCE</scope>
    <source>
        <strain evidence="1">Zg-ZUI122</strain>
    </source>
</reference>
<dbReference type="EMBL" id="CP076456">
    <property type="protein sequence ID" value="QWQ36175.1"/>
    <property type="molecule type" value="Genomic_DNA"/>
</dbReference>